<dbReference type="AlphaFoldDB" id="A0A1Y3U2S7"/>
<accession>A0A1Y3U2S7</accession>
<feature type="domain" description="DUF4143" evidence="2">
    <location>
        <begin position="219"/>
        <end position="367"/>
    </location>
</feature>
<dbReference type="InterPro" id="IPR025420">
    <property type="entry name" value="DUF4143"/>
</dbReference>
<dbReference type="PANTHER" id="PTHR33295:SF20">
    <property type="entry name" value="ATPASE"/>
    <property type="match status" value="1"/>
</dbReference>
<name>A0A1Y3U2S7_9ACTN</name>
<gene>
    <name evidence="3" type="ORF">B5G21_09525</name>
</gene>
<dbReference type="STRING" id="1118060.GCA_000311845_00018"/>
<dbReference type="SUPFAM" id="SSF52540">
    <property type="entry name" value="P-loop containing nucleoside triphosphate hydrolases"/>
    <property type="match status" value="1"/>
</dbReference>
<keyword evidence="4" id="KW-1185">Reference proteome</keyword>
<feature type="domain" description="AAA" evidence="1">
    <location>
        <begin position="25"/>
        <end position="157"/>
    </location>
</feature>
<organism evidence="3 4">
    <name type="scientific">Enorma massiliensis</name>
    <dbReference type="NCBI Taxonomy" id="1472761"/>
    <lineage>
        <taxon>Bacteria</taxon>
        <taxon>Bacillati</taxon>
        <taxon>Actinomycetota</taxon>
        <taxon>Coriobacteriia</taxon>
        <taxon>Coriobacteriales</taxon>
        <taxon>Coriobacteriaceae</taxon>
        <taxon>Enorma</taxon>
    </lineage>
</organism>
<dbReference type="Proteomes" id="UP000196560">
    <property type="component" value="Unassembled WGS sequence"/>
</dbReference>
<evidence type="ECO:0000313" key="3">
    <source>
        <dbReference type="EMBL" id="OUN41508.1"/>
    </source>
</evidence>
<evidence type="ECO:0000259" key="1">
    <source>
        <dbReference type="Pfam" id="PF13173"/>
    </source>
</evidence>
<evidence type="ECO:0000259" key="2">
    <source>
        <dbReference type="Pfam" id="PF13635"/>
    </source>
</evidence>
<dbReference type="InterPro" id="IPR027417">
    <property type="entry name" value="P-loop_NTPase"/>
</dbReference>
<reference evidence="4" key="1">
    <citation type="submission" date="2017-04" db="EMBL/GenBank/DDBJ databases">
        <title>Function of individual gut microbiota members based on whole genome sequencing of pure cultures obtained from chicken caecum.</title>
        <authorList>
            <person name="Medvecky M."/>
            <person name="Cejkova D."/>
            <person name="Polansky O."/>
            <person name="Karasova D."/>
            <person name="Kubasova T."/>
            <person name="Cizek A."/>
            <person name="Rychlik I."/>
        </authorList>
    </citation>
    <scope>NUCLEOTIDE SEQUENCE [LARGE SCALE GENOMIC DNA]</scope>
    <source>
        <strain evidence="4">An70</strain>
    </source>
</reference>
<dbReference type="Pfam" id="PF13635">
    <property type="entry name" value="DUF4143"/>
    <property type="match status" value="1"/>
</dbReference>
<evidence type="ECO:0000313" key="4">
    <source>
        <dbReference type="Proteomes" id="UP000196560"/>
    </source>
</evidence>
<dbReference type="PANTHER" id="PTHR33295">
    <property type="entry name" value="ATPASE"/>
    <property type="match status" value="1"/>
</dbReference>
<dbReference type="EMBL" id="NFHO01000013">
    <property type="protein sequence ID" value="OUN41508.1"/>
    <property type="molecule type" value="Genomic_DNA"/>
</dbReference>
<dbReference type="RefSeq" id="WP_087186980.1">
    <property type="nucleotide sequence ID" value="NZ_NFHO01000013.1"/>
</dbReference>
<dbReference type="Pfam" id="PF13173">
    <property type="entry name" value="AAA_14"/>
    <property type="match status" value="1"/>
</dbReference>
<sequence length="427" mass="48187">MQQQGTYIERPQLLHAITEHQNTPDIKVITGVRRCGKSTAMAMLADELRRQGVPSTNIFYKRFDAFDIPLDYRAEDLFSELTTASQELDSGSYWYVLLDEIQDVYGWEQVVRRLHTRPNTDVYLTGSNARLLSSDLSTYLTGRYVEINAFPLSLSEYHAFVRAYDTQSNMTEEQPKSLDEHLADYLLFGGMPGIFSLAERNPRTVESELRGIYQSILYKDVAQRFSIRDLEGLDRLARFTFLNTGSLFSIRSVTNALKSAGHSASETAVANMLKALEQAFLVYPAEQAGIQGKEVLRPQRKYYPVDLGFLGLASAFSGRNLGARLECAVALELLRRGYRISVGTGPASEIDFIAIDPSTSERLYIQVSANIGDEHARERELRPLKRLTDSFPRLLVTLDHYAEETTPEGIRVVHAASWLTGAHQNRR</sequence>
<dbReference type="InterPro" id="IPR041682">
    <property type="entry name" value="AAA_14"/>
</dbReference>
<protein>
    <submittedName>
        <fullName evidence="3">Uncharacterized protein</fullName>
    </submittedName>
</protein>
<proteinExistence type="predicted"/>
<comment type="caution">
    <text evidence="3">The sequence shown here is derived from an EMBL/GenBank/DDBJ whole genome shotgun (WGS) entry which is preliminary data.</text>
</comment>